<proteinExistence type="predicted"/>
<keyword evidence="2" id="KW-1185">Reference proteome</keyword>
<protein>
    <recommendedName>
        <fullName evidence="3">Transposase</fullName>
    </recommendedName>
</protein>
<dbReference type="Proteomes" id="UP000632377">
    <property type="component" value="Unassembled WGS sequence"/>
</dbReference>
<evidence type="ECO:0008006" key="3">
    <source>
        <dbReference type="Google" id="ProtNLM"/>
    </source>
</evidence>
<evidence type="ECO:0000313" key="1">
    <source>
        <dbReference type="EMBL" id="MBL4938382.1"/>
    </source>
</evidence>
<comment type="caution">
    <text evidence="1">The sequence shown here is derived from an EMBL/GenBank/DDBJ whole genome shotgun (WGS) entry which is preliminary data.</text>
</comment>
<organism evidence="1 2">
    <name type="scientific">Clostridium rhizosphaerae</name>
    <dbReference type="NCBI Taxonomy" id="2803861"/>
    <lineage>
        <taxon>Bacteria</taxon>
        <taxon>Bacillati</taxon>
        <taxon>Bacillota</taxon>
        <taxon>Clostridia</taxon>
        <taxon>Eubacteriales</taxon>
        <taxon>Clostridiaceae</taxon>
        <taxon>Clostridium</taxon>
    </lineage>
</organism>
<sequence length="96" mass="11543">MDEFKAALNYIFKKIKLYIFKFYNRLSFIFNKQITLQKIYEPIITDKHKKAEELKSILTYIKKENEATNKKLLNLSKENIILKSKICLLQDLLLKK</sequence>
<dbReference type="EMBL" id="JAESWC010000018">
    <property type="protein sequence ID" value="MBL4938382.1"/>
    <property type="molecule type" value="Genomic_DNA"/>
</dbReference>
<gene>
    <name evidence="1" type="ORF">JK636_21955</name>
</gene>
<evidence type="ECO:0000313" key="2">
    <source>
        <dbReference type="Proteomes" id="UP000632377"/>
    </source>
</evidence>
<dbReference type="RefSeq" id="WP_202751103.1">
    <property type="nucleotide sequence ID" value="NZ_JAESWC010000018.1"/>
</dbReference>
<reference evidence="1 2" key="1">
    <citation type="submission" date="2021-01" db="EMBL/GenBank/DDBJ databases">
        <title>Genome public.</title>
        <authorList>
            <person name="Liu C."/>
            <person name="Sun Q."/>
        </authorList>
    </citation>
    <scope>NUCLEOTIDE SEQUENCE [LARGE SCALE GENOMIC DNA]</scope>
    <source>
        <strain evidence="1 2">YIM B02515</strain>
    </source>
</reference>
<name>A0ABS1TH10_9CLOT</name>
<accession>A0ABS1TH10</accession>